<dbReference type="EMBL" id="JACHIO010000005">
    <property type="protein sequence ID" value="MBB5063094.1"/>
    <property type="molecule type" value="Genomic_DNA"/>
</dbReference>
<evidence type="ECO:0000313" key="3">
    <source>
        <dbReference type="EMBL" id="MBB5063094.1"/>
    </source>
</evidence>
<evidence type="ECO:0000313" key="4">
    <source>
        <dbReference type="Proteomes" id="UP000584867"/>
    </source>
</evidence>
<evidence type="ECO:0000256" key="1">
    <source>
        <dbReference type="SAM" id="SignalP"/>
    </source>
</evidence>
<accession>A0A7W8E908</accession>
<dbReference type="Gene3D" id="2.60.40.1120">
    <property type="entry name" value="Carboxypeptidase-like, regulatory domain"/>
    <property type="match status" value="1"/>
</dbReference>
<proteinExistence type="predicted"/>
<feature type="chain" id="PRO_5031094301" description="TonB-dependent transporter Oar-like beta-barrel domain-containing protein" evidence="1">
    <location>
        <begin position="30"/>
        <end position="1296"/>
    </location>
</feature>
<comment type="caution">
    <text evidence="3">The sequence shown here is derived from an EMBL/GenBank/DDBJ whole genome shotgun (WGS) entry which is preliminary data.</text>
</comment>
<gene>
    <name evidence="3" type="ORF">HDF15_001434</name>
</gene>
<dbReference type="InterPro" id="IPR057601">
    <property type="entry name" value="Oar-like_b-barrel"/>
</dbReference>
<keyword evidence="1" id="KW-0732">Signal</keyword>
<reference evidence="3 4" key="1">
    <citation type="submission" date="2020-08" db="EMBL/GenBank/DDBJ databases">
        <title>Genomic Encyclopedia of Type Strains, Phase IV (KMG-V): Genome sequencing to study the core and pangenomes of soil and plant-associated prokaryotes.</title>
        <authorList>
            <person name="Whitman W."/>
        </authorList>
    </citation>
    <scope>NUCLEOTIDE SEQUENCE [LARGE SCALE GENOMIC DNA]</scope>
    <source>
        <strain evidence="3 4">X5P3</strain>
    </source>
</reference>
<dbReference type="InterPro" id="IPR013784">
    <property type="entry name" value="Carb-bd-like_fold"/>
</dbReference>
<dbReference type="SUPFAM" id="SSF49452">
    <property type="entry name" value="Starch-binding domain-like"/>
    <property type="match status" value="1"/>
</dbReference>
<dbReference type="Proteomes" id="UP000584867">
    <property type="component" value="Unassembled WGS sequence"/>
</dbReference>
<dbReference type="SUPFAM" id="SSF56935">
    <property type="entry name" value="Porins"/>
    <property type="match status" value="1"/>
</dbReference>
<dbReference type="Pfam" id="PF13620">
    <property type="entry name" value="CarboxypepD_reg"/>
    <property type="match status" value="1"/>
</dbReference>
<dbReference type="Pfam" id="PF25183">
    <property type="entry name" value="OMP_b-brl_4"/>
    <property type="match status" value="1"/>
</dbReference>
<sequence>MIKRLLNGALLCTWMAGAIFSLTAFVASAQTTDGSITVQTTDATKALLAGTHLVLRDNETNVTHEGTTLKSGTYTFDALPPSTYSLTVDHPGFSSLSYDKILVQAGVATPLNIALKVGSDTQKIDVSALSVPVLETSSNTLSTSINLEEVNNLPVANRSLIALQALSPGYASATGNGTGTFNGTPQAGYQANLDGINSTSSRGKAGSGSGSAITFRVENIQEFTVQSGELPPSQGGGQSAAQTLFVTKRGTNKFHGSLFENHQDESLNAFPWSYGFQTPRLPKPHLLINDFGGSIGGPIFKDKLFFFANFSARISPNSNTISTVLPTMSALAGNYNYFNAGGGVSTINVLQGAGAAGLDPNVNGGVLFQQNLNQGVYQDGTFTQGTTQLNTRTLNFAVPAKNTIFYPSGRLDYTVTSRLQISVSANLTRNTNNGIYQDPLPGGFQIKTTGSFSQNYVAAVGVDYTVTPTLVNQFKAGFLYTHSLNSPSASGFDVASQGNTNYNFQGIQSGNFPIVPQGNYYPYFQGNDDVSWQKGSHTIKFGGNFWHQQDHFYNPADGPTTINLGLISQDPAFNAINSLVPTSGASGNLPGNLSGAQGDVTALYGWLDGRVTSASYGLPVNPATGTYTTPGSYFLDEKSLGGGLYVQDSWRAQPGLTLNYGLRWDFISDIHDAHLGYTGPSAADLFGSSGYMNIFQPGADSGSPNPLYTTSQHKYNSSLVLPQPQIGFAWNPSGDESFLGKLFGAGKTVIRGSYTLKNYTEGGQSFWQAASNSGYNFFNNNSLTASNTVGPQYYTPGSIKLVTPPSSCTGYIANCVNTATIPTMGPFFASPATYQTTIPQSSLFFKGSGAPAAIDPNIKQPYVESYTLGIQRQIGHSSAFEIRYVGNRSIHDWIAINYNEINSLNNGFYQDFTAAQRNLAINAAAGHPNDFSNRGGGPAMPILSAAFAGASAGGFTNGSYVTLLKNGSLGGLAAAIANNETYFCNVVSQAFAPCKAVASSPMGSNFPSNLFQVNPYLEGSGASLTSSKGSSNYNSLQMEFRQKVSHGLDLNVNYTYGKTLGFSSNEAAGSIGNAASVITLHNLHYNYQPISYDTRHALKASGTYALPFGKNKAFLSQGKLTNYVVGGWTAGMIFIYQSGAPFALTGGLSSTINSASDGGVTFVGGTSAHDIQKSVGITRSKPGNTYVNFIGSKFQGTSTANPNYVVPNTTPGTEGNLPFIYGPKWNNFDLAATKDLPIFRAVHINLQGIFLNAFNHPEWITSTASTVLSTQSSTFGTTSTTAQAARRIELRANVTF</sequence>
<dbReference type="RefSeq" id="WP_184253980.1">
    <property type="nucleotide sequence ID" value="NZ_JACHIO010000005.1"/>
</dbReference>
<feature type="signal peptide" evidence="1">
    <location>
        <begin position="1"/>
        <end position="29"/>
    </location>
</feature>
<feature type="domain" description="TonB-dependent transporter Oar-like beta-barrel" evidence="2">
    <location>
        <begin position="246"/>
        <end position="1288"/>
    </location>
</feature>
<organism evidence="3 4">
    <name type="scientific">Granulicella mallensis</name>
    <dbReference type="NCBI Taxonomy" id="940614"/>
    <lineage>
        <taxon>Bacteria</taxon>
        <taxon>Pseudomonadati</taxon>
        <taxon>Acidobacteriota</taxon>
        <taxon>Terriglobia</taxon>
        <taxon>Terriglobales</taxon>
        <taxon>Acidobacteriaceae</taxon>
        <taxon>Granulicella</taxon>
    </lineage>
</organism>
<dbReference type="GO" id="GO:0030246">
    <property type="term" value="F:carbohydrate binding"/>
    <property type="evidence" value="ECO:0007669"/>
    <property type="project" value="InterPro"/>
</dbReference>
<name>A0A7W8E908_9BACT</name>
<evidence type="ECO:0000259" key="2">
    <source>
        <dbReference type="Pfam" id="PF25183"/>
    </source>
</evidence>
<protein>
    <recommendedName>
        <fullName evidence="2">TonB-dependent transporter Oar-like beta-barrel domain-containing protein</fullName>
    </recommendedName>
</protein>